<name>Q30ZS8_OLEA2</name>
<accession>Q30ZS8</accession>
<proteinExistence type="predicted"/>
<sequence length="434" mass="49163">MNSSLCDDAASRGEKARVLVVLPMYGGSLPVGRYCVDALRNLGHTVEVFEAPDFHSAFSALKGLRVTTDRLEYLENSFLQVVSQAVLAKVETFEPDLVLALAQAPLSRQALKRLRRDGVATAMWFVEDHRLFTYWRAFAPYYDFFAVIQKDDFLDKLEELGVEGALYLPLAALASFHKPVDLSPVEKRRFGADVSFMGAGYPNRRLAFRQFTGYDFKIWGTEWEGEPLLQRHVQLGGARVSPEDAVRIYNATRINLNLHSSVHASELVGRGDFVNPRTFELAACGAFQLVDERSLLPELFACDELVTFSSVEELHGLIRDYLEDEEARQAYALRARERVLCEHTYEHRMQALLDFVRAKRPSWPAVRRTLESALHGAQLPSELTAELGQLLERLGLPADASFDDLCWAVRQRKGTLTELETALLFLQEWKKQYA</sequence>
<dbReference type="KEGG" id="dde:Dde_2021"/>
<protein>
    <submittedName>
        <fullName evidence="2">CgeB family protein</fullName>
    </submittedName>
</protein>
<evidence type="ECO:0000259" key="1">
    <source>
        <dbReference type="Pfam" id="PF13524"/>
    </source>
</evidence>
<dbReference type="eggNOG" id="COG4641">
    <property type="taxonomic scope" value="Bacteria"/>
</dbReference>
<keyword evidence="3" id="KW-1185">Reference proteome</keyword>
<dbReference type="Proteomes" id="UP000002710">
    <property type="component" value="Chromosome"/>
</dbReference>
<dbReference type="Pfam" id="PF13524">
    <property type="entry name" value="Glyco_trans_1_2"/>
    <property type="match status" value="1"/>
</dbReference>
<dbReference type="HOGENOM" id="CLU_032039_0_0_7"/>
<evidence type="ECO:0000313" key="3">
    <source>
        <dbReference type="Proteomes" id="UP000002710"/>
    </source>
</evidence>
<gene>
    <name evidence="2" type="ordered locus">Dde_2021</name>
</gene>
<reference evidence="2 3" key="1">
    <citation type="journal article" date="2011" name="J. Bacteriol.">
        <title>Complete genome sequence and updated annotation of Desulfovibrio alaskensis G20.</title>
        <authorList>
            <person name="Hauser L.J."/>
            <person name="Land M.L."/>
            <person name="Brown S.D."/>
            <person name="Larimer F."/>
            <person name="Keller K.L."/>
            <person name="Rapp-Giles B.J."/>
            <person name="Price M.N."/>
            <person name="Lin M."/>
            <person name="Bruce D.C."/>
            <person name="Detter J.C."/>
            <person name="Tapia R."/>
            <person name="Han C.S."/>
            <person name="Goodwin L.A."/>
            <person name="Cheng J.F."/>
            <person name="Pitluck S."/>
            <person name="Copeland A."/>
            <person name="Lucas S."/>
            <person name="Nolan M."/>
            <person name="Lapidus A.L."/>
            <person name="Palumbo A.V."/>
            <person name="Wall J.D."/>
        </authorList>
    </citation>
    <scope>NUCLEOTIDE SEQUENCE [LARGE SCALE GENOMIC DNA]</scope>
    <source>
        <strain evidence="3">ATCC BAA 1058 / DSM 17464 / G20</strain>
    </source>
</reference>
<feature type="domain" description="Spore protein YkvP/CgeB glycosyl transferase-like" evidence="1">
    <location>
        <begin position="206"/>
        <end position="354"/>
    </location>
</feature>
<dbReference type="EMBL" id="CP000112">
    <property type="protein sequence ID" value="ABB38818.2"/>
    <property type="molecule type" value="Genomic_DNA"/>
</dbReference>
<dbReference type="STRING" id="207559.Dde_2021"/>
<dbReference type="InterPro" id="IPR055259">
    <property type="entry name" value="YkvP/CgeB_Glyco_trans-like"/>
</dbReference>
<dbReference type="AlphaFoldDB" id="Q30ZS8"/>
<organism evidence="2 3">
    <name type="scientific">Oleidesulfovibrio alaskensis (strain ATCC BAA-1058 / DSM 17464 / G20)</name>
    <name type="common">Desulfovibrio alaskensis</name>
    <dbReference type="NCBI Taxonomy" id="207559"/>
    <lineage>
        <taxon>Bacteria</taxon>
        <taxon>Pseudomonadati</taxon>
        <taxon>Thermodesulfobacteriota</taxon>
        <taxon>Desulfovibrionia</taxon>
        <taxon>Desulfovibrionales</taxon>
        <taxon>Desulfovibrionaceae</taxon>
        <taxon>Oleidesulfovibrio</taxon>
    </lineage>
</organism>
<evidence type="ECO:0000313" key="2">
    <source>
        <dbReference type="EMBL" id="ABB38818.2"/>
    </source>
</evidence>
<dbReference type="SUPFAM" id="SSF53756">
    <property type="entry name" value="UDP-Glycosyltransferase/glycogen phosphorylase"/>
    <property type="match status" value="1"/>
</dbReference>
<dbReference type="RefSeq" id="WP_011367924.1">
    <property type="nucleotide sequence ID" value="NC_007519.1"/>
</dbReference>